<feature type="domain" description="Sulfatase-modifying factor enzyme-like" evidence="3">
    <location>
        <begin position="108"/>
        <end position="338"/>
    </location>
</feature>
<sequence length="344" mass="38294">MSETSMPLAEPNQVVHQLDRMPKPWAIALGLPLGVGLALAVLSMPLVFGAVAFTSLLGFAGFIAWSGEPVSVDEQEKPPQPTEAPKPEPPRQPETPPVETPPVADPLWINIPGGIFAMGSDAYDSERPVHTVYLSPFQLMKVPVTRKRYLAILGKDPGWPEGGADERPVNQVSWLDAVEFCNRWSVNDGLKPCYQIDRDTVIWVSEADGYRLPTEAEWEYACRAGSTTRWCFGDDEARLPNYAWFDKNSGGNPHPVATRKPNDWGLFDMHGNVWEWCWDWYGAYAADPQSNPLGPTQGSSRVLRGGSYLYGPENLRSADRSWARPKDLGWSVGFRCARGPRRQQ</sequence>
<organism evidence="4 5">
    <name type="scientific">Candidatus Methylumidiphilus alinenensis</name>
    <dbReference type="NCBI Taxonomy" id="2202197"/>
    <lineage>
        <taxon>Bacteria</taxon>
        <taxon>Pseudomonadati</taxon>
        <taxon>Pseudomonadota</taxon>
        <taxon>Gammaproteobacteria</taxon>
        <taxon>Methylococcales</taxon>
        <taxon>Candidatus Methylumidiphilus</taxon>
    </lineage>
</organism>
<gene>
    <name evidence="4" type="ORF">DM484_26405</name>
</gene>
<feature type="compositionally biased region" description="Pro residues" evidence="1">
    <location>
        <begin position="92"/>
        <end position="103"/>
    </location>
</feature>
<evidence type="ECO:0000256" key="2">
    <source>
        <dbReference type="SAM" id="Phobius"/>
    </source>
</evidence>
<keyword evidence="2" id="KW-0812">Transmembrane</keyword>
<evidence type="ECO:0000313" key="5">
    <source>
        <dbReference type="Proteomes" id="UP000249396"/>
    </source>
</evidence>
<feature type="region of interest" description="Disordered" evidence="1">
    <location>
        <begin position="71"/>
        <end position="103"/>
    </location>
</feature>
<dbReference type="Proteomes" id="UP000249396">
    <property type="component" value="Unassembled WGS sequence"/>
</dbReference>
<dbReference type="InterPro" id="IPR042095">
    <property type="entry name" value="SUMF_sf"/>
</dbReference>
<dbReference type="EMBL" id="QJPH01000522">
    <property type="protein sequence ID" value="PZN71439.1"/>
    <property type="molecule type" value="Genomic_DNA"/>
</dbReference>
<feature type="transmembrane region" description="Helical" evidence="2">
    <location>
        <begin position="25"/>
        <end position="42"/>
    </location>
</feature>
<dbReference type="SUPFAM" id="SSF56436">
    <property type="entry name" value="C-type lectin-like"/>
    <property type="match status" value="1"/>
</dbReference>
<reference evidence="4 5" key="1">
    <citation type="journal article" date="2018" name="Aquat. Microb. Ecol.">
        <title>Gammaproteobacterial methanotrophs dominate.</title>
        <authorList>
            <person name="Rissanen A.J."/>
            <person name="Saarenheimo J."/>
            <person name="Tiirola M."/>
            <person name="Peura S."/>
            <person name="Aalto S.L."/>
            <person name="Karvinen A."/>
            <person name="Nykanen H."/>
        </authorList>
    </citation>
    <scope>NUCLEOTIDE SEQUENCE [LARGE SCALE GENOMIC DNA]</scope>
    <source>
        <strain evidence="4">AMbin10</strain>
    </source>
</reference>
<evidence type="ECO:0000259" key="3">
    <source>
        <dbReference type="Pfam" id="PF03781"/>
    </source>
</evidence>
<keyword evidence="2" id="KW-0472">Membrane</keyword>
<dbReference type="InterPro" id="IPR051043">
    <property type="entry name" value="Sulfatase_Mod_Factor_Kinase"/>
</dbReference>
<accession>A0A2W4QM08</accession>
<dbReference type="Gene3D" id="3.90.1580.10">
    <property type="entry name" value="paralog of FGE (formylglycine-generating enzyme)"/>
    <property type="match status" value="1"/>
</dbReference>
<dbReference type="PANTHER" id="PTHR23150:SF19">
    <property type="entry name" value="FORMYLGLYCINE-GENERATING ENZYME"/>
    <property type="match status" value="1"/>
</dbReference>
<keyword evidence="2" id="KW-1133">Transmembrane helix</keyword>
<dbReference type="AlphaFoldDB" id="A0A2W4QM08"/>
<evidence type="ECO:0000256" key="1">
    <source>
        <dbReference type="SAM" id="MobiDB-lite"/>
    </source>
</evidence>
<dbReference type="InterPro" id="IPR016187">
    <property type="entry name" value="CTDL_fold"/>
</dbReference>
<name>A0A2W4QM08_9GAMM</name>
<dbReference type="InterPro" id="IPR005532">
    <property type="entry name" value="SUMF_dom"/>
</dbReference>
<dbReference type="PANTHER" id="PTHR23150">
    <property type="entry name" value="SULFATASE MODIFYING FACTOR 1, 2"/>
    <property type="match status" value="1"/>
</dbReference>
<comment type="caution">
    <text evidence="4">The sequence shown here is derived from an EMBL/GenBank/DDBJ whole genome shotgun (WGS) entry which is preliminary data.</text>
</comment>
<dbReference type="Pfam" id="PF03781">
    <property type="entry name" value="FGE-sulfatase"/>
    <property type="match status" value="1"/>
</dbReference>
<protein>
    <recommendedName>
        <fullName evidence="3">Sulfatase-modifying factor enzyme-like domain-containing protein</fullName>
    </recommendedName>
</protein>
<evidence type="ECO:0000313" key="4">
    <source>
        <dbReference type="EMBL" id="PZN71439.1"/>
    </source>
</evidence>
<proteinExistence type="predicted"/>